<dbReference type="Gene3D" id="1.10.10.1450">
    <property type="match status" value="1"/>
</dbReference>
<dbReference type="GO" id="GO:0046975">
    <property type="term" value="F:histone H3K36 methyltransferase activity"/>
    <property type="evidence" value="ECO:0007669"/>
    <property type="project" value="TreeGrafter"/>
</dbReference>
<organism evidence="1 2">
    <name type="scientific">Patagioenas fasciata monilis</name>
    <dbReference type="NCBI Taxonomy" id="372326"/>
    <lineage>
        <taxon>Eukaryota</taxon>
        <taxon>Metazoa</taxon>
        <taxon>Chordata</taxon>
        <taxon>Craniata</taxon>
        <taxon>Vertebrata</taxon>
        <taxon>Euteleostomi</taxon>
        <taxon>Archelosauria</taxon>
        <taxon>Archosauria</taxon>
        <taxon>Dinosauria</taxon>
        <taxon>Saurischia</taxon>
        <taxon>Theropoda</taxon>
        <taxon>Coelurosauria</taxon>
        <taxon>Aves</taxon>
        <taxon>Neognathae</taxon>
        <taxon>Neoaves</taxon>
        <taxon>Columbimorphae</taxon>
        <taxon>Columbiformes</taxon>
        <taxon>Columbidae</taxon>
        <taxon>Patagioenas</taxon>
    </lineage>
</organism>
<name>A0A1V4J943_PATFA</name>
<dbReference type="GO" id="GO:0044547">
    <property type="term" value="F:DNA topoisomerase binding"/>
    <property type="evidence" value="ECO:0007669"/>
    <property type="project" value="TreeGrafter"/>
</dbReference>
<evidence type="ECO:0000313" key="1">
    <source>
        <dbReference type="EMBL" id="OPJ68525.1"/>
    </source>
</evidence>
<dbReference type="PANTHER" id="PTHR46060:SF2">
    <property type="entry name" value="HISTONE-LYSINE N-METHYLTRANSFERASE SETMAR"/>
    <property type="match status" value="1"/>
</dbReference>
<dbReference type="Pfam" id="PF01359">
    <property type="entry name" value="Transposase_1"/>
    <property type="match status" value="1"/>
</dbReference>
<dbReference type="AlphaFoldDB" id="A0A1V4J943"/>
<dbReference type="InterPro" id="IPR036397">
    <property type="entry name" value="RNaseH_sf"/>
</dbReference>
<evidence type="ECO:0000313" key="2">
    <source>
        <dbReference type="Proteomes" id="UP000190648"/>
    </source>
</evidence>
<dbReference type="InterPro" id="IPR052709">
    <property type="entry name" value="Transposase-MT_Hybrid"/>
</dbReference>
<dbReference type="GO" id="GO:0035861">
    <property type="term" value="C:site of double-strand break"/>
    <property type="evidence" value="ECO:0007669"/>
    <property type="project" value="TreeGrafter"/>
</dbReference>
<dbReference type="GO" id="GO:0000014">
    <property type="term" value="F:single-stranded DNA endodeoxyribonuclease activity"/>
    <property type="evidence" value="ECO:0007669"/>
    <property type="project" value="TreeGrafter"/>
</dbReference>
<dbReference type="OrthoDB" id="616263at2759"/>
<dbReference type="GO" id="GO:0031297">
    <property type="term" value="P:replication fork processing"/>
    <property type="evidence" value="ECO:0007669"/>
    <property type="project" value="TreeGrafter"/>
</dbReference>
<dbReference type="STRING" id="372326.A0A1V4J943"/>
<dbReference type="InterPro" id="IPR001888">
    <property type="entry name" value="Transposase_1"/>
</dbReference>
<dbReference type="EMBL" id="LSYS01008581">
    <property type="protein sequence ID" value="OPJ68525.1"/>
    <property type="molecule type" value="Genomic_DNA"/>
</dbReference>
<reference evidence="1 2" key="1">
    <citation type="submission" date="2016-02" db="EMBL/GenBank/DDBJ databases">
        <title>Band-tailed pigeon sequencing and assembly.</title>
        <authorList>
            <person name="Soares A.E."/>
            <person name="Novak B.J."/>
            <person name="Rice E.S."/>
            <person name="O'Connell B."/>
            <person name="Chang D."/>
            <person name="Weber S."/>
            <person name="Shapiro B."/>
        </authorList>
    </citation>
    <scope>NUCLEOTIDE SEQUENCE [LARGE SCALE GENOMIC DNA]</scope>
    <source>
        <strain evidence="1">BTP2013</strain>
        <tissue evidence="1">Blood</tissue>
    </source>
</reference>
<dbReference type="GO" id="GO:0042800">
    <property type="term" value="F:histone H3K4 methyltransferase activity"/>
    <property type="evidence" value="ECO:0007669"/>
    <property type="project" value="TreeGrafter"/>
</dbReference>
<keyword evidence="2" id="KW-1185">Reference proteome</keyword>
<sequence>MGRTSAETAHNINNAFGPGTANECTVQWWVKKFCKREESLEDEEHSGQPSEGDNDQLRAIIEANTLTTTPEMAEERNVDCSMVIRHLKQIGKLKKLGKWMPCELTENKNNCDFAVSSSLILHNNNEPFLDQIVTCNEKWIVYDNQQQPAQWLDQEEPPKHFPKPNLHQKTVMITVC</sequence>
<dbReference type="GO" id="GO:0044774">
    <property type="term" value="P:mitotic DNA integrity checkpoint signaling"/>
    <property type="evidence" value="ECO:0007669"/>
    <property type="project" value="TreeGrafter"/>
</dbReference>
<dbReference type="Proteomes" id="UP000190648">
    <property type="component" value="Unassembled WGS sequence"/>
</dbReference>
<dbReference type="GO" id="GO:0000729">
    <property type="term" value="P:DNA double-strand break processing"/>
    <property type="evidence" value="ECO:0007669"/>
    <property type="project" value="TreeGrafter"/>
</dbReference>
<dbReference type="GO" id="GO:0003697">
    <property type="term" value="F:single-stranded DNA binding"/>
    <property type="evidence" value="ECO:0007669"/>
    <property type="project" value="TreeGrafter"/>
</dbReference>
<dbReference type="GO" id="GO:0003690">
    <property type="term" value="F:double-stranded DNA binding"/>
    <property type="evidence" value="ECO:0007669"/>
    <property type="project" value="TreeGrafter"/>
</dbReference>
<dbReference type="GO" id="GO:0005634">
    <property type="term" value="C:nucleus"/>
    <property type="evidence" value="ECO:0007669"/>
    <property type="project" value="TreeGrafter"/>
</dbReference>
<dbReference type="PANTHER" id="PTHR46060">
    <property type="entry name" value="MARINER MOS1 TRANSPOSASE-LIKE PROTEIN"/>
    <property type="match status" value="1"/>
</dbReference>
<accession>A0A1V4J943</accession>
<dbReference type="GO" id="GO:0006303">
    <property type="term" value="P:double-strand break repair via nonhomologous end joining"/>
    <property type="evidence" value="ECO:0007669"/>
    <property type="project" value="TreeGrafter"/>
</dbReference>
<dbReference type="GO" id="GO:0000793">
    <property type="term" value="C:condensed chromosome"/>
    <property type="evidence" value="ECO:0007669"/>
    <property type="project" value="TreeGrafter"/>
</dbReference>
<dbReference type="Gene3D" id="3.30.420.10">
    <property type="entry name" value="Ribonuclease H-like superfamily/Ribonuclease H"/>
    <property type="match status" value="1"/>
</dbReference>
<dbReference type="GO" id="GO:0015074">
    <property type="term" value="P:DNA integration"/>
    <property type="evidence" value="ECO:0007669"/>
    <property type="project" value="TreeGrafter"/>
</dbReference>
<protein>
    <recommendedName>
        <fullName evidence="3">Mos1 transposase HTH domain-containing protein</fullName>
    </recommendedName>
</protein>
<evidence type="ECO:0008006" key="3">
    <source>
        <dbReference type="Google" id="ProtNLM"/>
    </source>
</evidence>
<gene>
    <name evidence="1" type="ORF">AV530_006150</name>
</gene>
<comment type="caution">
    <text evidence="1">The sequence shown here is derived from an EMBL/GenBank/DDBJ whole genome shotgun (WGS) entry which is preliminary data.</text>
</comment>
<proteinExistence type="predicted"/>